<reference evidence="1 2" key="1">
    <citation type="journal article" date="2019" name="Int. J. Syst. Evol. Microbiol.">
        <title>The Global Catalogue of Microorganisms (GCM) 10K type strain sequencing project: providing services to taxonomists for standard genome sequencing and annotation.</title>
        <authorList>
            <consortium name="The Broad Institute Genomics Platform"/>
            <consortium name="The Broad Institute Genome Sequencing Center for Infectious Disease"/>
            <person name="Wu L."/>
            <person name="Ma J."/>
        </authorList>
    </citation>
    <scope>NUCLEOTIDE SEQUENCE [LARGE SCALE GENOMIC DNA]</scope>
    <source>
        <strain evidence="1 2">JCM 10425</strain>
    </source>
</reference>
<dbReference type="RefSeq" id="WP_344652965.1">
    <property type="nucleotide sequence ID" value="NZ_BAAAGX010000029.1"/>
</dbReference>
<name>A0ABN0V1P4_9ACTN</name>
<gene>
    <name evidence="1" type="ORF">GCM10009539_67160</name>
</gene>
<evidence type="ECO:0008006" key="3">
    <source>
        <dbReference type="Google" id="ProtNLM"/>
    </source>
</evidence>
<protein>
    <recommendedName>
        <fullName evidence="3">Molecular chaperone Hsp90</fullName>
    </recommendedName>
</protein>
<evidence type="ECO:0000313" key="1">
    <source>
        <dbReference type="EMBL" id="GAA0270526.1"/>
    </source>
</evidence>
<dbReference type="Proteomes" id="UP001500967">
    <property type="component" value="Unassembled WGS sequence"/>
</dbReference>
<dbReference type="SUPFAM" id="SSF55874">
    <property type="entry name" value="ATPase domain of HSP90 chaperone/DNA topoisomerase II/histidine kinase"/>
    <property type="match status" value="1"/>
</dbReference>
<proteinExistence type="predicted"/>
<keyword evidence="2" id="KW-1185">Reference proteome</keyword>
<dbReference type="InterPro" id="IPR036890">
    <property type="entry name" value="HATPase_C_sf"/>
</dbReference>
<organism evidence="1 2">
    <name type="scientific">Cryptosporangium japonicum</name>
    <dbReference type="NCBI Taxonomy" id="80872"/>
    <lineage>
        <taxon>Bacteria</taxon>
        <taxon>Bacillati</taxon>
        <taxon>Actinomycetota</taxon>
        <taxon>Actinomycetes</taxon>
        <taxon>Cryptosporangiales</taxon>
        <taxon>Cryptosporangiaceae</taxon>
        <taxon>Cryptosporangium</taxon>
    </lineage>
</organism>
<comment type="caution">
    <text evidence="1">The sequence shown here is derived from an EMBL/GenBank/DDBJ whole genome shotgun (WGS) entry which is preliminary data.</text>
</comment>
<evidence type="ECO:0000313" key="2">
    <source>
        <dbReference type="Proteomes" id="UP001500967"/>
    </source>
</evidence>
<dbReference type="Gene3D" id="3.30.565.10">
    <property type="entry name" value="Histidine kinase-like ATPase, C-terminal domain"/>
    <property type="match status" value="1"/>
</dbReference>
<accession>A0ABN0V1P4</accession>
<sequence length="980" mass="100921">MPDPFGLSERRAAVLASWAGVATRFREDANAEEELVRGGLGGYADRLVVELAQNASDAAARAGVLGAVRFTYADGVLSVANTGAPLDSSGVDGLTSLRASAKTTSGEARRASTVGRFGVGFAAVLAVSDEPSVHSRDGGVRFSAEQTRAEVAALGGAAAEELARRAGAVPVLRLAWPADQPPPDGFETEIRLPVRPDAVELVRALLADVEPTLLFAFPGLARVEIVLDGVERVLERVGSTEHTVALAADGSVTTWLVAASDGDVPPELLAERPLEERAALAHYSTLAAVPLDGGALAGGTVLHAPSPTDEPLSLPVHLAATFPLEVSRRRVAPGALTDWLAARAADTVVALLVAAPPSVEALALVPRPGLGRAPVDAAICSLVLSGLRETPFLPLENVPDAVSVWTDDDVDLLAAGFADAFGAPVDATRADAPIGGADAGAPDDRAPDAALEGAVWERVAPVRAVTLTAELAGSASELVAALAGVVPGLLPADWAARAAAPALDALGVRRLGVADVVEAVAGLDRPAAWWGDLYHALEPSGRDLDALSALPVPLTDGRTVTGVRGTLLPGPDLAALAPATLEPLGLRVVHPDAVGSDLLIRLGARPATVATILADGRVRAAVADSIEADDPEPLANAILALVTAAGVRPGEEPWLAELALPADDDWYPAGELVVPGSPLVRVLAGMDTDDAPFGVVDEDFANDVLAAHGPDALPAIGCLTTFTVLAADDLDLVDLLDLDADDADLDLDGLAEWVDAAVETIDPTGTVGAPPGTRIERFLAIRDLDLVDPDEWPAALDLLASGPPREVLDAPAWAVTPDGTRVEIQSYSRWWLAREPVLEGRPPGELRTPDAVDLDGLYDVAPADVDAALLPLLGCRTGLLDAIAADPADLLHRLADADRTAAPWIVPLVYAGIAEALAGARVPAPARVRVAPDAVADTDQVAILDQPWRLDALEGRAPILGGDDPVSVAELLDVPLVSEL</sequence>
<dbReference type="EMBL" id="BAAAGX010000029">
    <property type="protein sequence ID" value="GAA0270526.1"/>
    <property type="molecule type" value="Genomic_DNA"/>
</dbReference>
<dbReference type="NCBIfam" id="NF047352">
    <property type="entry name" value="P_loop_sacsin"/>
    <property type="match status" value="1"/>
</dbReference>